<evidence type="ECO:0000313" key="1">
    <source>
        <dbReference type="EMBL" id="KAL0941537.1"/>
    </source>
</evidence>
<reference evidence="1 2" key="1">
    <citation type="journal article" date="2020" name="Phytopathology">
        <title>Genome Sequence Resources of Colletotrichum truncatum, C. plurivorum, C. musicola, and C. sojae: Four Species Pathogenic to Soybean (Glycine max).</title>
        <authorList>
            <person name="Rogerio F."/>
            <person name="Boufleur T.R."/>
            <person name="Ciampi-Guillardi M."/>
            <person name="Sukno S.A."/>
            <person name="Thon M.R."/>
            <person name="Massola Junior N.S."/>
            <person name="Baroncelli R."/>
        </authorList>
    </citation>
    <scope>NUCLEOTIDE SEQUENCE [LARGE SCALE GENOMIC DNA]</scope>
    <source>
        <strain evidence="1 2">CMES1059</strain>
    </source>
</reference>
<gene>
    <name evidence="1" type="ORF">CTRU02_204300</name>
</gene>
<keyword evidence="2" id="KW-1185">Reference proteome</keyword>
<dbReference type="Proteomes" id="UP000805649">
    <property type="component" value="Unassembled WGS sequence"/>
</dbReference>
<organism evidence="1 2">
    <name type="scientific">Colletotrichum truncatum</name>
    <name type="common">Anthracnose fungus</name>
    <name type="synonym">Colletotrichum capsici</name>
    <dbReference type="NCBI Taxonomy" id="5467"/>
    <lineage>
        <taxon>Eukaryota</taxon>
        <taxon>Fungi</taxon>
        <taxon>Dikarya</taxon>
        <taxon>Ascomycota</taxon>
        <taxon>Pezizomycotina</taxon>
        <taxon>Sordariomycetes</taxon>
        <taxon>Hypocreomycetidae</taxon>
        <taxon>Glomerellales</taxon>
        <taxon>Glomerellaceae</taxon>
        <taxon>Colletotrichum</taxon>
        <taxon>Colletotrichum truncatum species complex</taxon>
    </lineage>
</organism>
<sequence>MMSRIGLLGLSGRFHTLSGCGSGSPRLSALTTPITPIASSFHSSKLQGKHVLDRYSMQHLVSSIMRD</sequence>
<evidence type="ECO:0000313" key="2">
    <source>
        <dbReference type="Proteomes" id="UP000805649"/>
    </source>
</evidence>
<dbReference type="EMBL" id="VUJX02000002">
    <property type="protein sequence ID" value="KAL0941537.1"/>
    <property type="molecule type" value="Genomic_DNA"/>
</dbReference>
<accession>A0ACC3ZBN6</accession>
<comment type="caution">
    <text evidence="1">The sequence shown here is derived from an EMBL/GenBank/DDBJ whole genome shotgun (WGS) entry which is preliminary data.</text>
</comment>
<protein>
    <submittedName>
        <fullName evidence="1">Uncharacterized protein</fullName>
    </submittedName>
</protein>
<proteinExistence type="predicted"/>
<name>A0ACC3ZBN6_COLTU</name>